<evidence type="ECO:0000313" key="1">
    <source>
        <dbReference type="EMBL" id="RAH71829.1"/>
    </source>
</evidence>
<reference evidence="1" key="1">
    <citation type="submission" date="2018-02" db="EMBL/GenBank/DDBJ databases">
        <title>The genomes of Aspergillus section Nigri reveals drivers in fungal speciation.</title>
        <authorList>
            <consortium name="DOE Joint Genome Institute"/>
            <person name="Vesth T.C."/>
            <person name="Nybo J."/>
            <person name="Theobald S."/>
            <person name="Brandl J."/>
            <person name="Frisvad J.C."/>
            <person name="Nielsen K.F."/>
            <person name="Lyhne E.K."/>
            <person name="Kogle M.E."/>
            <person name="Kuo A."/>
            <person name="Riley R."/>
            <person name="Clum A."/>
            <person name="Nolan M."/>
            <person name="Lipzen A."/>
            <person name="Salamov A."/>
            <person name="Henrissat B."/>
            <person name="Wiebenga A."/>
            <person name="De vries R.P."/>
            <person name="Grigoriev I.V."/>
            <person name="Mortensen U.H."/>
            <person name="Andersen M.R."/>
            <person name="Baker S.E."/>
        </authorList>
    </citation>
    <scope>NUCLEOTIDE SEQUENCE</scope>
    <source>
        <strain evidence="1">CBS 121060</strain>
    </source>
</reference>
<accession>A0ACD1HE36</accession>
<keyword evidence="2" id="KW-1185">Reference proteome</keyword>
<proteinExistence type="predicted"/>
<gene>
    <name evidence="1" type="ORF">BO66DRAFT_49617</name>
</gene>
<organism evidence="1 2">
    <name type="scientific">Aspergillus aculeatinus CBS 121060</name>
    <dbReference type="NCBI Taxonomy" id="1448322"/>
    <lineage>
        <taxon>Eukaryota</taxon>
        <taxon>Fungi</taxon>
        <taxon>Dikarya</taxon>
        <taxon>Ascomycota</taxon>
        <taxon>Pezizomycotina</taxon>
        <taxon>Eurotiomycetes</taxon>
        <taxon>Eurotiomycetidae</taxon>
        <taxon>Eurotiales</taxon>
        <taxon>Aspergillaceae</taxon>
        <taxon>Aspergillus</taxon>
        <taxon>Aspergillus subgen. Circumdati</taxon>
    </lineage>
</organism>
<name>A0ACD1HE36_9EURO</name>
<evidence type="ECO:0000313" key="2">
    <source>
        <dbReference type="Proteomes" id="UP000249661"/>
    </source>
</evidence>
<dbReference type="EMBL" id="KZ824947">
    <property type="protein sequence ID" value="RAH71829.1"/>
    <property type="molecule type" value="Genomic_DNA"/>
</dbReference>
<protein>
    <submittedName>
        <fullName evidence="1">Uncharacterized protein</fullName>
    </submittedName>
</protein>
<sequence length="178" mass="20350">MYRIFRGTNDVAVQSCTHYVMHFVIRYVLVRRDMHLGVLAVRMWEETPMTLLQGQIQQELSKHEPGCCSSGTSYAGTKLSSCSIPLAYEVEEHVENSNVPALHALQYCHGGMKPRHPGTHQITYRAAITPPFWLDRSINPMIETAVSWSEWLKRWMSDILPVEHPLRCLVKGTTTLNK</sequence>
<dbReference type="Proteomes" id="UP000249661">
    <property type="component" value="Unassembled WGS sequence"/>
</dbReference>